<dbReference type="GO" id="GO:0032259">
    <property type="term" value="P:methylation"/>
    <property type="evidence" value="ECO:0007669"/>
    <property type="project" value="UniProtKB-KW"/>
</dbReference>
<dbReference type="Proteomes" id="UP001597368">
    <property type="component" value="Unassembled WGS sequence"/>
</dbReference>
<reference evidence="7" key="1">
    <citation type="journal article" date="2019" name="Int. J. Syst. Evol. Microbiol.">
        <title>The Global Catalogue of Microorganisms (GCM) 10K type strain sequencing project: providing services to taxonomists for standard genome sequencing and annotation.</title>
        <authorList>
            <consortium name="The Broad Institute Genomics Platform"/>
            <consortium name="The Broad Institute Genome Sequencing Center for Infectious Disease"/>
            <person name="Wu L."/>
            <person name="Ma J."/>
        </authorList>
    </citation>
    <scope>NUCLEOTIDE SEQUENCE [LARGE SCALE GENOMIC DNA]</scope>
    <source>
        <strain evidence="7">ICMP 6774ER</strain>
    </source>
</reference>
<keyword evidence="2 6" id="KW-0489">Methyltransferase</keyword>
<dbReference type="Gene3D" id="3.40.50.150">
    <property type="entry name" value="Vaccinia Virus protein VP39"/>
    <property type="match status" value="1"/>
</dbReference>
<dbReference type="InterPro" id="IPR002052">
    <property type="entry name" value="DNA_methylase_N6_adenine_CS"/>
</dbReference>
<dbReference type="SUPFAM" id="SSF53335">
    <property type="entry name" value="S-adenosyl-L-methionine-dependent methyltransferases"/>
    <property type="match status" value="1"/>
</dbReference>
<accession>A0ABW4SXB1</accession>
<name>A0ABW4SXB1_9ACTN</name>
<dbReference type="InterPro" id="IPR004557">
    <property type="entry name" value="PrmC-related"/>
</dbReference>
<dbReference type="PANTHER" id="PTHR45875">
    <property type="entry name" value="METHYLTRANSFERASE N6AMT1"/>
    <property type="match status" value="1"/>
</dbReference>
<dbReference type="GO" id="GO:0008168">
    <property type="term" value="F:methyltransferase activity"/>
    <property type="evidence" value="ECO:0007669"/>
    <property type="project" value="UniProtKB-KW"/>
</dbReference>
<keyword evidence="7" id="KW-1185">Reference proteome</keyword>
<comment type="caution">
    <text evidence="6">The sequence shown here is derived from an EMBL/GenBank/DDBJ whole genome shotgun (WGS) entry which is preliminary data.</text>
</comment>
<keyword evidence="3 6" id="KW-0808">Transferase</keyword>
<dbReference type="InterPro" id="IPR029063">
    <property type="entry name" value="SAM-dependent_MTases_sf"/>
</dbReference>
<proteinExistence type="inferred from homology"/>
<gene>
    <name evidence="6" type="ORF">ACFSKW_17340</name>
</gene>
<evidence type="ECO:0000256" key="4">
    <source>
        <dbReference type="ARBA" id="ARBA00022691"/>
    </source>
</evidence>
<keyword evidence="4" id="KW-0949">S-adenosyl-L-methionine</keyword>
<dbReference type="InterPro" id="IPR007848">
    <property type="entry name" value="Small_mtfrase_dom"/>
</dbReference>
<dbReference type="PROSITE" id="PS00092">
    <property type="entry name" value="N6_MTASE"/>
    <property type="match status" value="1"/>
</dbReference>
<dbReference type="InterPro" id="IPR052190">
    <property type="entry name" value="Euk-Arch_PrmC-MTase"/>
</dbReference>
<dbReference type="NCBIfam" id="TIGR00537">
    <property type="entry name" value="hemK_rel_arch"/>
    <property type="match status" value="1"/>
</dbReference>
<evidence type="ECO:0000313" key="7">
    <source>
        <dbReference type="Proteomes" id="UP001597368"/>
    </source>
</evidence>
<comment type="similarity">
    <text evidence="1">Belongs to the eukaryotic/archaeal PrmC-related family.</text>
</comment>
<evidence type="ECO:0000256" key="3">
    <source>
        <dbReference type="ARBA" id="ARBA00022679"/>
    </source>
</evidence>
<dbReference type="PANTHER" id="PTHR45875:SF1">
    <property type="entry name" value="METHYLTRANSFERASE N6AMT1"/>
    <property type="match status" value="1"/>
</dbReference>
<dbReference type="CDD" id="cd02440">
    <property type="entry name" value="AdoMet_MTases"/>
    <property type="match status" value="1"/>
</dbReference>
<dbReference type="EC" id="2.1.1.-" evidence="6"/>
<evidence type="ECO:0000313" key="6">
    <source>
        <dbReference type="EMBL" id="MFD1933237.1"/>
    </source>
</evidence>
<dbReference type="EMBL" id="JBHUFV010000026">
    <property type="protein sequence ID" value="MFD1933237.1"/>
    <property type="molecule type" value="Genomic_DNA"/>
</dbReference>
<dbReference type="Pfam" id="PF05175">
    <property type="entry name" value="MTS"/>
    <property type="match status" value="1"/>
</dbReference>
<evidence type="ECO:0000256" key="2">
    <source>
        <dbReference type="ARBA" id="ARBA00022603"/>
    </source>
</evidence>
<evidence type="ECO:0000259" key="5">
    <source>
        <dbReference type="Pfam" id="PF05175"/>
    </source>
</evidence>
<protein>
    <submittedName>
        <fullName evidence="6">HemK2/MTQ2 family protein methyltransferase</fullName>
        <ecNumber evidence="6">2.1.1.-</ecNumber>
    </submittedName>
</protein>
<feature type="domain" description="Methyltransferase small" evidence="5">
    <location>
        <begin position="9"/>
        <end position="103"/>
    </location>
</feature>
<evidence type="ECO:0000256" key="1">
    <source>
        <dbReference type="ARBA" id="ARBA00006149"/>
    </source>
</evidence>
<sequence>MYRPQGDTSMLAEAVAKIGVRPGSRVLDLGTGTGVIAMTVARTAAASVTAVDISWRAVVAVRLNALIHGLRDIRVLRGNLFAPVEGELFDVILVNPPYVPGKAAYPGRHRRNRAWDAGMDGRRLLDQICAHAPEHLSPGGTLLFVQSALCGVDASLRYLRNSGLNPRVVHRRPESFGPVMRARAVLLEAHGLISPGQRHEELVVIRADRTEAAARLRAV</sequence>
<organism evidence="6 7">
    <name type="scientific">Nonomuraea mangrovi</name>
    <dbReference type="NCBI Taxonomy" id="2316207"/>
    <lineage>
        <taxon>Bacteria</taxon>
        <taxon>Bacillati</taxon>
        <taxon>Actinomycetota</taxon>
        <taxon>Actinomycetes</taxon>
        <taxon>Streptosporangiales</taxon>
        <taxon>Streptosporangiaceae</taxon>
        <taxon>Nonomuraea</taxon>
    </lineage>
</organism>
<dbReference type="RefSeq" id="WP_379573281.1">
    <property type="nucleotide sequence ID" value="NZ_JBHUFV010000026.1"/>
</dbReference>